<organism evidence="1 2">
    <name type="scientific">Fimbriimonas ginsengisoli</name>
    <dbReference type="NCBI Taxonomy" id="1005039"/>
    <lineage>
        <taxon>Bacteria</taxon>
        <taxon>Bacillati</taxon>
        <taxon>Armatimonadota</taxon>
        <taxon>Fimbriimonadia</taxon>
        <taxon>Fimbriimonadales</taxon>
        <taxon>Fimbriimonadaceae</taxon>
        <taxon>Fimbriimonas</taxon>
    </lineage>
</organism>
<gene>
    <name evidence="1" type="ORF">HYR64_08195</name>
</gene>
<dbReference type="SUPFAM" id="SSF52540">
    <property type="entry name" value="P-loop containing nucleoside triphosphate hydrolases"/>
    <property type="match status" value="1"/>
</dbReference>
<name>A0A931LVQ4_FIMGI</name>
<dbReference type="AlphaFoldDB" id="A0A931LVQ4"/>
<comment type="caution">
    <text evidence="1">The sequence shown here is derived from an EMBL/GenBank/DDBJ whole genome shotgun (WGS) entry which is preliminary data.</text>
</comment>
<dbReference type="Proteomes" id="UP000727962">
    <property type="component" value="Unassembled WGS sequence"/>
</dbReference>
<dbReference type="EMBL" id="JACOSL010000051">
    <property type="protein sequence ID" value="MBI1757068.1"/>
    <property type="molecule type" value="Genomic_DNA"/>
</dbReference>
<accession>A0A931LVQ4</accession>
<dbReference type="Gene3D" id="3.40.50.300">
    <property type="entry name" value="P-loop containing nucleotide triphosphate hydrolases"/>
    <property type="match status" value="1"/>
</dbReference>
<protein>
    <submittedName>
        <fullName evidence="1">Sulfotransferase</fullName>
    </submittedName>
</protein>
<evidence type="ECO:0000313" key="1">
    <source>
        <dbReference type="EMBL" id="MBI1757068.1"/>
    </source>
</evidence>
<evidence type="ECO:0000313" key="2">
    <source>
        <dbReference type="Proteomes" id="UP000727962"/>
    </source>
</evidence>
<dbReference type="Pfam" id="PF13469">
    <property type="entry name" value="Sulfotransfer_3"/>
    <property type="match status" value="1"/>
</dbReference>
<dbReference type="InterPro" id="IPR027417">
    <property type="entry name" value="P-loop_NTPase"/>
</dbReference>
<sequence>MTVIPLGMHRSGTSMLAHMLMECGLNLGPMKELLQGHQIDNPDGYWENVKITALNDAILAALGGSAMAPPMLKPGWSDDPRVAPLRKQAQEIATSFAGNWGWKDPRTMVTLELWQRILPEARYVVIVRNPLEVALSFAVRNQWIKRARPEFVVSLPKGLALWAHYHEAALPLLQPKRTCYVAYSNVLTRPLDELRRIVEETGLPASKEQVEAAAKTIKTDLRRNRIPDALVQEAFMPEVIRTRYTELLARAGADPEPALTDQDRSDFYRSFLGLALGQLDLIEAEFNAWRALATETDTSLKRLKAQMAAQALAKG</sequence>
<reference evidence="1" key="1">
    <citation type="submission" date="2020-07" db="EMBL/GenBank/DDBJ databases">
        <title>Huge and variable diversity of episymbiotic CPR bacteria and DPANN archaea in groundwater ecosystems.</title>
        <authorList>
            <person name="He C.Y."/>
            <person name="Keren R."/>
            <person name="Whittaker M."/>
            <person name="Farag I.F."/>
            <person name="Doudna J."/>
            <person name="Cate J.H.D."/>
            <person name="Banfield J.F."/>
        </authorList>
    </citation>
    <scope>NUCLEOTIDE SEQUENCE</scope>
    <source>
        <strain evidence="1">NC_groundwater_17_Pr7_B-0.1um_64_12</strain>
    </source>
</reference>
<proteinExistence type="predicted"/>